<organism evidence="1 2">
    <name type="scientific">Microlunatus endophyticus</name>
    <dbReference type="NCBI Taxonomy" id="1716077"/>
    <lineage>
        <taxon>Bacteria</taxon>
        <taxon>Bacillati</taxon>
        <taxon>Actinomycetota</taxon>
        <taxon>Actinomycetes</taxon>
        <taxon>Propionibacteriales</taxon>
        <taxon>Propionibacteriaceae</taxon>
        <taxon>Microlunatus</taxon>
    </lineage>
</organism>
<dbReference type="PANTHER" id="PTHR43649:SF30">
    <property type="entry name" value="ABC TRANSPORTER SUBSTRATE-BINDING PROTEIN"/>
    <property type="match status" value="1"/>
</dbReference>
<dbReference type="EMBL" id="BMMZ01000001">
    <property type="protein sequence ID" value="GGL46754.1"/>
    <property type="molecule type" value="Genomic_DNA"/>
</dbReference>
<protein>
    <submittedName>
        <fullName evidence="1">ABC transporter substrate-binding protein</fullName>
    </submittedName>
</protein>
<reference evidence="1" key="2">
    <citation type="submission" date="2020-09" db="EMBL/GenBank/DDBJ databases">
        <authorList>
            <person name="Sun Q."/>
            <person name="Zhou Y."/>
        </authorList>
    </citation>
    <scope>NUCLEOTIDE SEQUENCE</scope>
    <source>
        <strain evidence="1">CGMCC 4.7306</strain>
    </source>
</reference>
<dbReference type="CDD" id="cd14748">
    <property type="entry name" value="PBP2_UgpB"/>
    <property type="match status" value="1"/>
</dbReference>
<sequence>MSALINRFGRRSMLGLLGAAGIGAAAGCARDYTQVGGSAVPARYRGRLHLIAWHSFASTTGEALVAIVDRFNASQSEIFIEPQYQGSYEETQQKLSATLIARQIPDLVVLSEVTWRAMHLADALEPLEGYFDTDLQPSDYIEQFITEGTVKDHIWWLPFARSTPLFYFNKTLFRKAGLPDRAPRTWTEFRQWAPAIKRQKGGGNAVMPLALDGGYSAWYFQGNMWQWKARYSDGLDIRLDEPNGMAAVTWMADFVHKDKAAYLSPSSSVDFGNQAASCALMSTASLAQTVELAKARKFDLGTGFLPEHETFGCPTGGSGWGILAHAPAHRKQAAFEFLKYLGRPETSATWTMATGYLPIVKKAQQDPRLVDLIKKDPNFSTSLDQLPKARTQDLARLVIPDASNFMDDAFETLYSSGIAPTTMFKQLAKKMRRKAELLEDNYRAHYE</sequence>
<dbReference type="InterPro" id="IPR050490">
    <property type="entry name" value="Bact_solute-bd_prot1"/>
</dbReference>
<dbReference type="PROSITE" id="PS51257">
    <property type="entry name" value="PROKAR_LIPOPROTEIN"/>
    <property type="match status" value="1"/>
</dbReference>
<dbReference type="SUPFAM" id="SSF53850">
    <property type="entry name" value="Periplasmic binding protein-like II"/>
    <property type="match status" value="1"/>
</dbReference>
<dbReference type="RefSeq" id="WP_188893204.1">
    <property type="nucleotide sequence ID" value="NZ_BMMZ01000001.1"/>
</dbReference>
<keyword evidence="2" id="KW-1185">Reference proteome</keyword>
<dbReference type="Gene3D" id="3.40.190.10">
    <property type="entry name" value="Periplasmic binding protein-like II"/>
    <property type="match status" value="2"/>
</dbReference>
<dbReference type="AlphaFoldDB" id="A0A917S0H4"/>
<dbReference type="PROSITE" id="PS51318">
    <property type="entry name" value="TAT"/>
    <property type="match status" value="1"/>
</dbReference>
<dbReference type="InterPro" id="IPR006311">
    <property type="entry name" value="TAT_signal"/>
</dbReference>
<evidence type="ECO:0000313" key="2">
    <source>
        <dbReference type="Proteomes" id="UP000613840"/>
    </source>
</evidence>
<name>A0A917S0H4_9ACTN</name>
<accession>A0A917S0H4</accession>
<reference evidence="1" key="1">
    <citation type="journal article" date="2014" name="Int. J. Syst. Evol. Microbiol.">
        <title>Complete genome sequence of Corynebacterium casei LMG S-19264T (=DSM 44701T), isolated from a smear-ripened cheese.</title>
        <authorList>
            <consortium name="US DOE Joint Genome Institute (JGI-PGF)"/>
            <person name="Walter F."/>
            <person name="Albersmeier A."/>
            <person name="Kalinowski J."/>
            <person name="Ruckert C."/>
        </authorList>
    </citation>
    <scope>NUCLEOTIDE SEQUENCE</scope>
    <source>
        <strain evidence="1">CGMCC 4.7306</strain>
    </source>
</reference>
<dbReference type="PANTHER" id="PTHR43649">
    <property type="entry name" value="ARABINOSE-BINDING PROTEIN-RELATED"/>
    <property type="match status" value="1"/>
</dbReference>
<gene>
    <name evidence="1" type="ORF">GCM10011575_00770</name>
</gene>
<dbReference type="Proteomes" id="UP000613840">
    <property type="component" value="Unassembled WGS sequence"/>
</dbReference>
<dbReference type="InterPro" id="IPR006059">
    <property type="entry name" value="SBP"/>
</dbReference>
<proteinExistence type="predicted"/>
<dbReference type="Pfam" id="PF13416">
    <property type="entry name" value="SBP_bac_8"/>
    <property type="match status" value="1"/>
</dbReference>
<comment type="caution">
    <text evidence="1">The sequence shown here is derived from an EMBL/GenBank/DDBJ whole genome shotgun (WGS) entry which is preliminary data.</text>
</comment>
<evidence type="ECO:0000313" key="1">
    <source>
        <dbReference type="EMBL" id="GGL46754.1"/>
    </source>
</evidence>